<protein>
    <recommendedName>
        <fullName evidence="4">serine-type D-Ala-D-Ala carboxypeptidase</fullName>
        <ecNumber evidence="4">3.4.16.4</ecNumber>
    </recommendedName>
</protein>
<dbReference type="Proteomes" id="UP000606499">
    <property type="component" value="Unassembled WGS sequence"/>
</dbReference>
<dbReference type="InterPro" id="IPR001967">
    <property type="entry name" value="Peptidase_S11_N"/>
</dbReference>
<evidence type="ECO:0000256" key="12">
    <source>
        <dbReference type="ARBA" id="ARBA00034000"/>
    </source>
</evidence>
<dbReference type="InterPro" id="IPR037167">
    <property type="entry name" value="Peptidase_S11_C_sf"/>
</dbReference>
<keyword evidence="6" id="KW-0645">Protease</keyword>
<comment type="caution">
    <text evidence="19">The sequence shown here is derived from an EMBL/GenBank/DDBJ whole genome shotgun (WGS) entry which is preliminary data.</text>
</comment>
<proteinExistence type="inferred from homology"/>
<feature type="signal peptide" evidence="16">
    <location>
        <begin position="1"/>
        <end position="22"/>
    </location>
</feature>
<feature type="active site" description="Acyl-ester intermediate" evidence="13">
    <location>
        <position position="50"/>
    </location>
</feature>
<evidence type="ECO:0000256" key="15">
    <source>
        <dbReference type="RuleBase" id="RU004016"/>
    </source>
</evidence>
<dbReference type="PANTHER" id="PTHR21581:SF33">
    <property type="entry name" value="D-ALANYL-D-ALANINE CARBOXYPEPTIDASE DACB"/>
    <property type="match status" value="1"/>
</dbReference>
<dbReference type="GO" id="GO:0009002">
    <property type="term" value="F:serine-type D-Ala-D-Ala carboxypeptidase activity"/>
    <property type="evidence" value="ECO:0007669"/>
    <property type="project" value="UniProtKB-EC"/>
</dbReference>
<feature type="domain" description="Peptidase S11 D-alanyl-D-alanine carboxypeptidase A N-terminal" evidence="17">
    <location>
        <begin position="20"/>
        <end position="235"/>
    </location>
</feature>
<comment type="similarity">
    <text evidence="3 15">Belongs to the peptidase S11 family.</text>
</comment>
<keyword evidence="20" id="KW-1185">Reference proteome</keyword>
<dbReference type="SUPFAM" id="SSF69189">
    <property type="entry name" value="Penicillin-binding protein associated domain"/>
    <property type="match status" value="1"/>
</dbReference>
<dbReference type="Pfam" id="PF07943">
    <property type="entry name" value="PBP5_C"/>
    <property type="match status" value="1"/>
</dbReference>
<accession>A0A923LTY9</accession>
<evidence type="ECO:0000259" key="17">
    <source>
        <dbReference type="Pfam" id="PF00768"/>
    </source>
</evidence>
<sequence>MKKLWCGILLCLLLLPDSRALSAQSAVVMDADTGEVLLEQNGDARLPMASTTKIMTALVALGEGNLDREYTVKKEYTRVEGSSMYLQEGEKLTLRDTLYGLMLESGNDAAVAIAGECGGFDVFIEKMNAKAAELGLTDTHFDNPNGLSSETHYTTAHELAQITAAALRDPVFRQIVSTQSYTVGQRTLSNHNRLLSMYEGAIGVKTGYTKAAGRCLVSAAERNGRTLIAVTLNDPNDWNDHMELLDAGFAQYEEITLHEAGEEVAVQRVFGGDADTVPLVAQHTLTAHVTSEEKDRIETVRYGDKICYAPVVKSAAAGQIEYRIGDKVLAKDTLLYGSASILAPEEKSLTERILDRIFGEKDQ</sequence>
<evidence type="ECO:0000256" key="1">
    <source>
        <dbReference type="ARBA" id="ARBA00003217"/>
    </source>
</evidence>
<comment type="catalytic activity">
    <reaction evidence="12">
        <text>Preferential cleavage: (Ac)2-L-Lys-D-Ala-|-D-Ala. Also transpeptidation of peptidyl-alanyl moieties that are N-acyl substituents of D-alanine.</text>
        <dbReference type="EC" id="3.4.16.4"/>
    </reaction>
</comment>
<evidence type="ECO:0000256" key="3">
    <source>
        <dbReference type="ARBA" id="ARBA00007164"/>
    </source>
</evidence>
<dbReference type="EC" id="3.4.16.4" evidence="4"/>
<dbReference type="InterPro" id="IPR012338">
    <property type="entry name" value="Beta-lactam/transpept-like"/>
</dbReference>
<dbReference type="Gene3D" id="2.60.410.10">
    <property type="entry name" value="D-Ala-D-Ala carboxypeptidase, C-terminal domain"/>
    <property type="match status" value="1"/>
</dbReference>
<evidence type="ECO:0000256" key="13">
    <source>
        <dbReference type="PIRSR" id="PIRSR618044-1"/>
    </source>
</evidence>
<evidence type="ECO:0000256" key="6">
    <source>
        <dbReference type="ARBA" id="ARBA00022670"/>
    </source>
</evidence>
<dbReference type="InterPro" id="IPR018044">
    <property type="entry name" value="Peptidase_S11"/>
</dbReference>
<gene>
    <name evidence="19" type="ORF">H8S45_00325</name>
</gene>
<dbReference type="GO" id="GO:0006508">
    <property type="term" value="P:proteolysis"/>
    <property type="evidence" value="ECO:0007669"/>
    <property type="project" value="UniProtKB-KW"/>
</dbReference>
<dbReference type="InterPro" id="IPR012907">
    <property type="entry name" value="Peptidase_S11_C"/>
</dbReference>
<dbReference type="GO" id="GO:0009252">
    <property type="term" value="P:peptidoglycan biosynthetic process"/>
    <property type="evidence" value="ECO:0007669"/>
    <property type="project" value="UniProtKB-KW"/>
</dbReference>
<dbReference type="EMBL" id="JACOPL010000001">
    <property type="protein sequence ID" value="MBC5723922.1"/>
    <property type="molecule type" value="Genomic_DNA"/>
</dbReference>
<evidence type="ECO:0000256" key="8">
    <source>
        <dbReference type="ARBA" id="ARBA00022801"/>
    </source>
</evidence>
<feature type="binding site" evidence="14">
    <location>
        <position position="205"/>
    </location>
    <ligand>
        <name>substrate</name>
    </ligand>
</feature>
<evidence type="ECO:0000256" key="4">
    <source>
        <dbReference type="ARBA" id="ARBA00012448"/>
    </source>
</evidence>
<evidence type="ECO:0000313" key="19">
    <source>
        <dbReference type="EMBL" id="MBC5723922.1"/>
    </source>
</evidence>
<dbReference type="RefSeq" id="WP_107632070.1">
    <property type="nucleotide sequence ID" value="NZ_JACOPL010000001.1"/>
</dbReference>
<comment type="function">
    <text evidence="1">Removes C-terminal D-alanyl residues from sugar-peptide cell wall precursors.</text>
</comment>
<evidence type="ECO:0000256" key="2">
    <source>
        <dbReference type="ARBA" id="ARBA00004752"/>
    </source>
</evidence>
<feature type="active site" description="Proton acceptor" evidence="13">
    <location>
        <position position="53"/>
    </location>
</feature>
<keyword evidence="5 19" id="KW-0121">Carboxypeptidase</keyword>
<comment type="pathway">
    <text evidence="2">Cell wall biogenesis; peptidoglycan biosynthesis.</text>
</comment>
<evidence type="ECO:0000256" key="5">
    <source>
        <dbReference type="ARBA" id="ARBA00022645"/>
    </source>
</evidence>
<feature type="active site" evidence="13">
    <location>
        <position position="105"/>
    </location>
</feature>
<keyword evidence="8" id="KW-0378">Hydrolase</keyword>
<evidence type="ECO:0000313" key="20">
    <source>
        <dbReference type="Proteomes" id="UP000606499"/>
    </source>
</evidence>
<evidence type="ECO:0000256" key="14">
    <source>
        <dbReference type="PIRSR" id="PIRSR618044-2"/>
    </source>
</evidence>
<dbReference type="SUPFAM" id="SSF56601">
    <property type="entry name" value="beta-lactamase/transpeptidase-like"/>
    <property type="match status" value="1"/>
</dbReference>
<feature type="domain" description="Peptidase S11 D-Ala-D-Ala carboxypeptidase A C-terminal" evidence="18">
    <location>
        <begin position="252"/>
        <end position="337"/>
    </location>
</feature>
<dbReference type="GO" id="GO:0071555">
    <property type="term" value="P:cell wall organization"/>
    <property type="evidence" value="ECO:0007669"/>
    <property type="project" value="UniProtKB-KW"/>
</dbReference>
<evidence type="ECO:0000256" key="9">
    <source>
        <dbReference type="ARBA" id="ARBA00022960"/>
    </source>
</evidence>
<dbReference type="PANTHER" id="PTHR21581">
    <property type="entry name" value="D-ALANYL-D-ALANINE CARBOXYPEPTIDASE"/>
    <property type="match status" value="1"/>
</dbReference>
<dbReference type="PRINTS" id="PR00725">
    <property type="entry name" value="DADACBPTASE1"/>
</dbReference>
<dbReference type="Pfam" id="PF00768">
    <property type="entry name" value="Peptidase_S11"/>
    <property type="match status" value="1"/>
</dbReference>
<feature type="chain" id="PRO_5037895006" description="serine-type D-Ala-D-Ala carboxypeptidase" evidence="16">
    <location>
        <begin position="23"/>
        <end position="363"/>
    </location>
</feature>
<keyword evidence="11" id="KW-0961">Cell wall biogenesis/degradation</keyword>
<dbReference type="AlphaFoldDB" id="A0A923LTY9"/>
<keyword evidence="10" id="KW-0573">Peptidoglycan synthesis</keyword>
<dbReference type="InterPro" id="IPR015956">
    <property type="entry name" value="Peniciliin-bd_prot_C_sf"/>
</dbReference>
<evidence type="ECO:0000256" key="10">
    <source>
        <dbReference type="ARBA" id="ARBA00022984"/>
    </source>
</evidence>
<evidence type="ECO:0000259" key="18">
    <source>
        <dbReference type="Pfam" id="PF07943"/>
    </source>
</evidence>
<keyword evidence="9" id="KW-0133">Cell shape</keyword>
<evidence type="ECO:0000256" key="11">
    <source>
        <dbReference type="ARBA" id="ARBA00023316"/>
    </source>
</evidence>
<dbReference type="GO" id="GO:0008360">
    <property type="term" value="P:regulation of cell shape"/>
    <property type="evidence" value="ECO:0007669"/>
    <property type="project" value="UniProtKB-KW"/>
</dbReference>
<evidence type="ECO:0000256" key="16">
    <source>
        <dbReference type="SAM" id="SignalP"/>
    </source>
</evidence>
<evidence type="ECO:0000256" key="7">
    <source>
        <dbReference type="ARBA" id="ARBA00022729"/>
    </source>
</evidence>
<organism evidence="19 20">
    <name type="scientific">Agathobaculum faecis</name>
    <dbReference type="NCBI Taxonomy" id="2763013"/>
    <lineage>
        <taxon>Bacteria</taxon>
        <taxon>Bacillati</taxon>
        <taxon>Bacillota</taxon>
        <taxon>Clostridia</taxon>
        <taxon>Eubacteriales</taxon>
        <taxon>Butyricicoccaceae</taxon>
        <taxon>Agathobaculum</taxon>
    </lineage>
</organism>
<dbReference type="Gene3D" id="3.40.710.10">
    <property type="entry name" value="DD-peptidase/beta-lactamase superfamily"/>
    <property type="match status" value="1"/>
</dbReference>
<keyword evidence="7 16" id="KW-0732">Signal</keyword>
<reference evidence="19" key="1">
    <citation type="submission" date="2020-08" db="EMBL/GenBank/DDBJ databases">
        <title>Genome public.</title>
        <authorList>
            <person name="Liu C."/>
            <person name="Sun Q."/>
        </authorList>
    </citation>
    <scope>NUCLEOTIDE SEQUENCE</scope>
    <source>
        <strain evidence="19">NSJ-28</strain>
    </source>
</reference>
<name>A0A923LTY9_9FIRM</name>